<dbReference type="AlphaFoldDB" id="A0A060UQ99"/>
<keyword evidence="4" id="KW-1185">Reference proteome</keyword>
<dbReference type="Proteomes" id="UP000193925">
    <property type="component" value="Chromosome AFERRI"/>
</dbReference>
<evidence type="ECO:0000313" key="4">
    <source>
        <dbReference type="Proteomes" id="UP000193925"/>
    </source>
</evidence>
<reference evidence="2" key="2">
    <citation type="submission" date="2014-07" db="EMBL/GenBank/DDBJ databases">
        <title>Initial genome analysis of the psychrotolerant acidophile Acidithiobacillus ferrivorans CF27: insights into iron and sulfur oxidation pathways and into biofilm formation.</title>
        <authorList>
            <person name="Talla E."/>
            <person name="Hedrich S."/>
            <person name="Mangenot S."/>
            <person name="Ji B."/>
            <person name="Johnson D.B."/>
            <person name="Barbe V."/>
            <person name="Bonnefoy V."/>
        </authorList>
    </citation>
    <scope>NUCLEOTIDE SEQUENCE [LARGE SCALE GENOMIC DNA]</scope>
    <source>
        <strain evidence="2">CF27</strain>
    </source>
</reference>
<evidence type="ECO:0000259" key="1">
    <source>
        <dbReference type="Pfam" id="PF03235"/>
    </source>
</evidence>
<feature type="domain" description="GmrSD restriction endonucleases N-terminal" evidence="1">
    <location>
        <begin position="64"/>
        <end position="146"/>
    </location>
</feature>
<organism evidence="2">
    <name type="scientific">Acidithiobacillus ferrivorans</name>
    <dbReference type="NCBI Taxonomy" id="160808"/>
    <lineage>
        <taxon>Bacteria</taxon>
        <taxon>Pseudomonadati</taxon>
        <taxon>Pseudomonadota</taxon>
        <taxon>Acidithiobacillia</taxon>
        <taxon>Acidithiobacillales</taxon>
        <taxon>Acidithiobacillaceae</taxon>
        <taxon>Acidithiobacillus</taxon>
    </lineage>
</organism>
<evidence type="ECO:0000313" key="3">
    <source>
        <dbReference type="EMBL" id="SMH64631.1"/>
    </source>
</evidence>
<gene>
    <name evidence="3" type="ORF">AFERRI_10665</name>
    <name evidence="2" type="ORF">AFERRI_400381</name>
</gene>
<dbReference type="Pfam" id="PF03235">
    <property type="entry name" value="GmrSD_N"/>
    <property type="match status" value="1"/>
</dbReference>
<dbReference type="EMBL" id="LT841305">
    <property type="protein sequence ID" value="SMH64631.1"/>
    <property type="molecule type" value="Genomic_DNA"/>
</dbReference>
<evidence type="ECO:0000313" key="2">
    <source>
        <dbReference type="EMBL" id="CDQ10600.1"/>
    </source>
</evidence>
<dbReference type="InterPro" id="IPR004919">
    <property type="entry name" value="GmrSD_N"/>
</dbReference>
<reference evidence="3 4" key="3">
    <citation type="submission" date="2017-03" db="EMBL/GenBank/DDBJ databases">
        <authorList>
            <person name="Regsiter A."/>
            <person name="William W."/>
        </authorList>
    </citation>
    <scope>NUCLEOTIDE SEQUENCE [LARGE SCALE GENOMIC DNA]</scope>
    <source>
        <strain evidence="3">PRJEB5721</strain>
    </source>
</reference>
<dbReference type="EMBL" id="CCCS020000035">
    <property type="protein sequence ID" value="CDQ10600.1"/>
    <property type="molecule type" value="Genomic_DNA"/>
</dbReference>
<dbReference type="RefSeq" id="WP_051984820.1">
    <property type="nucleotide sequence ID" value="NZ_CCCS020000035.1"/>
</dbReference>
<protein>
    <recommendedName>
        <fullName evidence="1">GmrSD restriction endonucleases N-terminal domain-containing protein</fullName>
    </recommendedName>
</protein>
<accession>A0A060UQ99</accession>
<sequence>MQENNDLRHPYRLMPDSKLSVKTSPRTLNELHDGAVAFRQNPARLMQMYPWADRFVCGMPLAPWQRPVVWNNDMQSRFIDALWACVDTGSYMVNEWVNFTGHGQETCYLSDVVIDGQQRLTSIERYFNDEIPATAIDGRLLLFSEITEVDRRFFKNRPFPRASIITNDEQILRDAYDMRAFGGVRHTEDQRAVPTIGGDYS</sequence>
<proteinExistence type="predicted"/>
<name>A0A060UQ99_9PROT</name>
<reference evidence="2" key="1">
    <citation type="submission" date="2014-03" db="EMBL/GenBank/DDBJ databases">
        <authorList>
            <person name="Genoscope - CEA"/>
        </authorList>
    </citation>
    <scope>NUCLEOTIDE SEQUENCE [LARGE SCALE GENOMIC DNA]</scope>
    <source>
        <strain evidence="2">CF27</strain>
    </source>
</reference>